<dbReference type="EMBL" id="HBIC01033178">
    <property type="protein sequence ID" value="CAE0288038.1"/>
    <property type="molecule type" value="Transcribed_RNA"/>
</dbReference>
<feature type="compositionally biased region" description="Polar residues" evidence="1">
    <location>
        <begin position="237"/>
        <end position="246"/>
    </location>
</feature>
<protein>
    <recommendedName>
        <fullName evidence="3">Magnesium-dependent phosphatase 1</fullName>
    </recommendedName>
</protein>
<evidence type="ECO:0008006" key="3">
    <source>
        <dbReference type="Google" id="ProtNLM"/>
    </source>
</evidence>
<dbReference type="InterPro" id="IPR010033">
    <property type="entry name" value="HAD_SF_ppase_IIIC"/>
</dbReference>
<feature type="compositionally biased region" description="Polar residues" evidence="1">
    <location>
        <begin position="256"/>
        <end position="266"/>
    </location>
</feature>
<gene>
    <name evidence="2" type="ORF">SELO1098_LOCUS16881</name>
</gene>
<evidence type="ECO:0000256" key="1">
    <source>
        <dbReference type="SAM" id="MobiDB-lite"/>
    </source>
</evidence>
<evidence type="ECO:0000313" key="2">
    <source>
        <dbReference type="EMBL" id="CAE0288038.1"/>
    </source>
</evidence>
<feature type="compositionally biased region" description="Basic and acidic residues" evidence="1">
    <location>
        <begin position="267"/>
        <end position="292"/>
    </location>
</feature>
<sequence>MSSNSMAEIQRTTSNDQSVNMTITSSALLQREALRILSQMKSKPIIAVDLDYTLWPAICSEHTCGPYQLCPNDGSDESKATARNSLFCTDKKTSSARLLSLFPEVREVLEFCLDNQIILTVCSRSTDKATVQEVLEKFGMWDYFFLPQIFPQRKINHFCNLVEHANLEFTDFLLFDDDPTSIRFCTQMGVTGCLVRKSKGLNWASLVKGLNSFYTNEEARRALKDWLVVAKQRQDSVTSSTPSSVNGGSGRASPIHQHTSGSGSSRFTDDVDRDPKRMRFTEGQDASERRRF</sequence>
<dbReference type="AlphaFoldDB" id="A0A7S3H8F8"/>
<dbReference type="NCBIfam" id="TIGR01681">
    <property type="entry name" value="HAD-SF-IIIC"/>
    <property type="match status" value="1"/>
</dbReference>
<dbReference type="Pfam" id="PF12689">
    <property type="entry name" value="Acid_PPase"/>
    <property type="match status" value="1"/>
</dbReference>
<organism evidence="2">
    <name type="scientific">Spumella elongata</name>
    <dbReference type="NCBI Taxonomy" id="89044"/>
    <lineage>
        <taxon>Eukaryota</taxon>
        <taxon>Sar</taxon>
        <taxon>Stramenopiles</taxon>
        <taxon>Ochrophyta</taxon>
        <taxon>Chrysophyceae</taxon>
        <taxon>Chromulinales</taxon>
        <taxon>Chromulinaceae</taxon>
        <taxon>Spumella</taxon>
    </lineage>
</organism>
<feature type="region of interest" description="Disordered" evidence="1">
    <location>
        <begin position="237"/>
        <end position="292"/>
    </location>
</feature>
<accession>A0A7S3H8F8</accession>
<proteinExistence type="predicted"/>
<dbReference type="PANTHER" id="PTHR17901:SF14">
    <property type="entry name" value="MAGNESIUM-DEPENDENT PHOSPHATASE 1"/>
    <property type="match status" value="1"/>
</dbReference>
<dbReference type="Gene3D" id="3.40.50.1000">
    <property type="entry name" value="HAD superfamily/HAD-like"/>
    <property type="match status" value="1"/>
</dbReference>
<reference evidence="2" key="1">
    <citation type="submission" date="2021-01" db="EMBL/GenBank/DDBJ databases">
        <authorList>
            <person name="Corre E."/>
            <person name="Pelletier E."/>
            <person name="Niang G."/>
            <person name="Scheremetjew M."/>
            <person name="Finn R."/>
            <person name="Kale V."/>
            <person name="Holt S."/>
            <person name="Cochrane G."/>
            <person name="Meng A."/>
            <person name="Brown T."/>
            <person name="Cohen L."/>
        </authorList>
    </citation>
    <scope>NUCLEOTIDE SEQUENCE</scope>
    <source>
        <strain evidence="2">CCAP 955/1</strain>
    </source>
</reference>
<dbReference type="InterPro" id="IPR023214">
    <property type="entry name" value="HAD_sf"/>
</dbReference>
<dbReference type="GO" id="GO:0003993">
    <property type="term" value="F:acid phosphatase activity"/>
    <property type="evidence" value="ECO:0007669"/>
    <property type="project" value="TreeGrafter"/>
</dbReference>
<name>A0A7S3H8F8_9STRA</name>
<dbReference type="SUPFAM" id="SSF56784">
    <property type="entry name" value="HAD-like"/>
    <property type="match status" value="1"/>
</dbReference>
<dbReference type="InterPro" id="IPR010036">
    <property type="entry name" value="MDP_1_eu_arc"/>
</dbReference>
<dbReference type="InterPro" id="IPR036412">
    <property type="entry name" value="HAD-like_sf"/>
</dbReference>
<dbReference type="PANTHER" id="PTHR17901">
    <property type="entry name" value="MAGNESIUM-DEPENDENT PHOSPHATASE 1 MDP1"/>
    <property type="match status" value="1"/>
</dbReference>